<gene>
    <name evidence="5" type="ORF">ET33_27670</name>
</gene>
<evidence type="ECO:0000256" key="3">
    <source>
        <dbReference type="ARBA" id="ARBA00022801"/>
    </source>
</evidence>
<comment type="similarity">
    <text evidence="1">Belongs to the peptidase S1C family.</text>
</comment>
<protein>
    <recommendedName>
        <fullName evidence="7">Serine protease</fullName>
    </recommendedName>
</protein>
<dbReference type="InterPro" id="IPR051201">
    <property type="entry name" value="Chloro_Bact_Ser_Proteases"/>
</dbReference>
<evidence type="ECO:0000313" key="5">
    <source>
        <dbReference type="EMBL" id="KEQ22138.1"/>
    </source>
</evidence>
<evidence type="ECO:0000313" key="6">
    <source>
        <dbReference type="Proteomes" id="UP000028123"/>
    </source>
</evidence>
<evidence type="ECO:0000256" key="2">
    <source>
        <dbReference type="ARBA" id="ARBA00022670"/>
    </source>
</evidence>
<comment type="caution">
    <text evidence="5">The sequence shown here is derived from an EMBL/GenBank/DDBJ whole genome shotgun (WGS) entry which is preliminary data.</text>
</comment>
<keyword evidence="6" id="KW-1185">Reference proteome</keyword>
<name>A0A081NUL5_9BACL</name>
<dbReference type="Gene3D" id="2.40.10.10">
    <property type="entry name" value="Trypsin-like serine proteases"/>
    <property type="match status" value="2"/>
</dbReference>
<dbReference type="eggNOG" id="COG0265">
    <property type="taxonomic scope" value="Bacteria"/>
</dbReference>
<keyword evidence="2" id="KW-0645">Protease</keyword>
<dbReference type="EMBL" id="JNVM01000043">
    <property type="protein sequence ID" value="KEQ22138.1"/>
    <property type="molecule type" value="Genomic_DNA"/>
</dbReference>
<dbReference type="InterPro" id="IPR009003">
    <property type="entry name" value="Peptidase_S1_PA"/>
</dbReference>
<keyword evidence="4" id="KW-0720">Serine protease</keyword>
<dbReference type="GO" id="GO:0006508">
    <property type="term" value="P:proteolysis"/>
    <property type="evidence" value="ECO:0007669"/>
    <property type="project" value="UniProtKB-KW"/>
</dbReference>
<evidence type="ECO:0000256" key="1">
    <source>
        <dbReference type="ARBA" id="ARBA00010541"/>
    </source>
</evidence>
<keyword evidence="3" id="KW-0378">Hydrolase</keyword>
<dbReference type="Pfam" id="PF13365">
    <property type="entry name" value="Trypsin_2"/>
    <property type="match status" value="1"/>
</dbReference>
<dbReference type="PANTHER" id="PTHR43343:SF3">
    <property type="entry name" value="PROTEASE DO-LIKE 8, CHLOROPLASTIC"/>
    <property type="match status" value="1"/>
</dbReference>
<dbReference type="AlphaFoldDB" id="A0A081NUL5"/>
<dbReference type="InterPro" id="IPR043504">
    <property type="entry name" value="Peptidase_S1_PA_chymotrypsin"/>
</dbReference>
<organism evidence="5 6">
    <name type="scientific">Paenibacillus tyrfis</name>
    <dbReference type="NCBI Taxonomy" id="1501230"/>
    <lineage>
        <taxon>Bacteria</taxon>
        <taxon>Bacillati</taxon>
        <taxon>Bacillota</taxon>
        <taxon>Bacilli</taxon>
        <taxon>Bacillales</taxon>
        <taxon>Paenibacillaceae</taxon>
        <taxon>Paenibacillus</taxon>
    </lineage>
</organism>
<accession>A0A081NUL5</accession>
<sequence>MVLSSFSISGADPPKVYDAESIYAFAQNATFYIRVFRADGTLKDTGTGFVVKQDGTALTAAHVVHEGERIACVLHDGTVDESCRVVSQDETTDSAVLQLSPSGIGGPKETYEYLNLRAGGVKHGEKVFAIGYPMKETKIITEGIVNSPKAQINGRDRILVSAQIVNGMSGGPILDKTGDVVGIISGSLRTMNNIHLVVNTEDMNSILQVNATK</sequence>
<proteinExistence type="inferred from homology"/>
<dbReference type="PRINTS" id="PR00834">
    <property type="entry name" value="PROTEASES2C"/>
</dbReference>
<evidence type="ECO:0000256" key="4">
    <source>
        <dbReference type="ARBA" id="ARBA00022825"/>
    </source>
</evidence>
<dbReference type="InterPro" id="IPR001940">
    <property type="entry name" value="Peptidase_S1C"/>
</dbReference>
<dbReference type="Proteomes" id="UP000028123">
    <property type="component" value="Unassembled WGS sequence"/>
</dbReference>
<dbReference type="SUPFAM" id="SSF50494">
    <property type="entry name" value="Trypsin-like serine proteases"/>
    <property type="match status" value="1"/>
</dbReference>
<dbReference type="GO" id="GO:0004252">
    <property type="term" value="F:serine-type endopeptidase activity"/>
    <property type="evidence" value="ECO:0007669"/>
    <property type="project" value="InterPro"/>
</dbReference>
<evidence type="ECO:0008006" key="7">
    <source>
        <dbReference type="Google" id="ProtNLM"/>
    </source>
</evidence>
<reference evidence="5 6" key="1">
    <citation type="submission" date="2014-06" db="EMBL/GenBank/DDBJ databases">
        <title>Draft genome sequence of Paenibacillus sp. MSt1.</title>
        <authorList>
            <person name="Aw Y.K."/>
            <person name="Ong K.S."/>
            <person name="Gan H.M."/>
            <person name="Lee S.M."/>
        </authorList>
    </citation>
    <scope>NUCLEOTIDE SEQUENCE [LARGE SCALE GENOMIC DNA]</scope>
    <source>
        <strain evidence="5 6">MSt1</strain>
    </source>
</reference>
<dbReference type="PANTHER" id="PTHR43343">
    <property type="entry name" value="PEPTIDASE S12"/>
    <property type="match status" value="1"/>
</dbReference>